<dbReference type="InterPro" id="IPR026444">
    <property type="entry name" value="Secre_tail"/>
</dbReference>
<proteinExistence type="predicted"/>
<reference evidence="2 3" key="1">
    <citation type="submission" date="2018-04" db="EMBL/GenBank/DDBJ databases">
        <title>Characteristic and Complete Genome Sequencing of A Novel Member of Infective Endocarditis Causative Bacteria: Bergeyella cardium QL-PH.</title>
        <authorList>
            <person name="Pan H."/>
            <person name="Sun E."/>
            <person name="Zhang Y."/>
        </authorList>
    </citation>
    <scope>NUCLEOTIDE SEQUENCE [LARGE SCALE GENOMIC DNA]</scope>
    <source>
        <strain evidence="2 3">HPQL</strain>
    </source>
</reference>
<dbReference type="Proteomes" id="UP000464318">
    <property type="component" value="Chromosome"/>
</dbReference>
<organism evidence="2 3">
    <name type="scientific">Bergeyella cardium</name>
    <dbReference type="NCBI Taxonomy" id="1585976"/>
    <lineage>
        <taxon>Bacteria</taxon>
        <taxon>Pseudomonadati</taxon>
        <taxon>Bacteroidota</taxon>
        <taxon>Flavobacteriia</taxon>
        <taxon>Flavobacteriales</taxon>
        <taxon>Weeksellaceae</taxon>
        <taxon>Bergeyella</taxon>
    </lineage>
</organism>
<dbReference type="EMBL" id="CP029149">
    <property type="protein sequence ID" value="QHN65197.1"/>
    <property type="molecule type" value="Genomic_DNA"/>
</dbReference>
<evidence type="ECO:0000256" key="1">
    <source>
        <dbReference type="ARBA" id="ARBA00022729"/>
    </source>
</evidence>
<evidence type="ECO:0000313" key="2">
    <source>
        <dbReference type="EMBL" id="QHN65197.1"/>
    </source>
</evidence>
<keyword evidence="1" id="KW-0732">Signal</keyword>
<dbReference type="KEGG" id="bcad:DBX24_04445"/>
<dbReference type="RefSeq" id="WP_160224087.1">
    <property type="nucleotide sequence ID" value="NZ_CP029149.1"/>
</dbReference>
<dbReference type="NCBIfam" id="TIGR04183">
    <property type="entry name" value="Por_Secre_tail"/>
    <property type="match status" value="1"/>
</dbReference>
<protein>
    <submittedName>
        <fullName evidence="2">T9SS type A sorting domain-containing protein</fullName>
    </submittedName>
</protein>
<gene>
    <name evidence="2" type="ORF">DBX24_04445</name>
</gene>
<name>A0A6P1QVM9_9FLAO</name>
<dbReference type="Pfam" id="PF18962">
    <property type="entry name" value="Por_Secre_tail"/>
    <property type="match status" value="1"/>
</dbReference>
<keyword evidence="3" id="KW-1185">Reference proteome</keyword>
<dbReference type="OrthoDB" id="629570at2"/>
<accession>A0A6P1QVM9</accession>
<evidence type="ECO:0000313" key="3">
    <source>
        <dbReference type="Proteomes" id="UP000464318"/>
    </source>
</evidence>
<dbReference type="AlphaFoldDB" id="A0A6P1QVM9"/>
<sequence>MKKGLFLSMALALSANMSTHLSAQVKDANGYTTVEATMGQNYQNRVFYSFGKNNLISQPAETWDIAFYRNSMFETGTRINDAKNILVYVASEDPTQWDSVNTSIVSTGTPLYNPDKTEKIEVGAFEQGPRSLGWGDYNPTTHQIEGKVIYILHYGGAVYYKFMIENRFKNYKIKYAKLKSDGTWEDTKTAIIPDGTDDAFFNYFSFDTNAKVPNLEPPKKDWDLMFTRYWTLYNNVAMYRMSGIIQSPNIVVAQTNETQDTPTFTAPVASKYSKGITTIGHSWKGISTVHNNVVYYIKNNSTKKFYRMYFIINGGASTGNMHFKYKDITDDLGVQDLNTKASFGVYPNPTVDKRATLLFDVKEKDSNKGTAELYDLSGKKVYEVSLSNQSGLYKQELNFQHLPAGNYILKVSYGGASQTKKLILK</sequence>